<dbReference type="SMART" id="SM00345">
    <property type="entry name" value="HTH_GNTR"/>
    <property type="match status" value="2"/>
</dbReference>
<dbReference type="CDD" id="cd07377">
    <property type="entry name" value="WHTH_GntR"/>
    <property type="match status" value="1"/>
</dbReference>
<reference evidence="5" key="1">
    <citation type="submission" date="2019-11" db="EMBL/GenBank/DDBJ databases">
        <authorList>
            <person name="Feng L."/>
        </authorList>
    </citation>
    <scope>NUCLEOTIDE SEQUENCE</scope>
    <source>
        <strain evidence="5">ElimosumLFYP34</strain>
    </source>
</reference>
<gene>
    <name evidence="5" type="ORF">ELLFYP34_02785</name>
</gene>
<dbReference type="GO" id="GO:0003677">
    <property type="term" value="F:DNA binding"/>
    <property type="evidence" value="ECO:0007669"/>
    <property type="project" value="UniProtKB-KW"/>
</dbReference>
<keyword evidence="1" id="KW-0805">Transcription regulation</keyword>
<dbReference type="InterPro" id="IPR000524">
    <property type="entry name" value="Tscrpt_reg_HTH_GntR"/>
</dbReference>
<evidence type="ECO:0000259" key="4">
    <source>
        <dbReference type="PROSITE" id="PS50949"/>
    </source>
</evidence>
<evidence type="ECO:0000313" key="5">
    <source>
        <dbReference type="EMBL" id="VYU14060.1"/>
    </source>
</evidence>
<sequence length="500" mass="57014">MKDTQDLYQIVYEHYANKIRFGLYREGDSLPTIEKISGQFNISINTVRQSLINLERDGFIRLTRGRPAIVTITYSDDECRERYIEHFTARHDALEELRAFLPGIFAKTLLHAFYFMKPKDSEKLMDLLLQTSFEDSLPFFYPLRFVLASLGNPLLESVHLDASMFTYLSPKKMSAIGLPYDLGTFASFLNGFSQLSDFKTTGDYAGMCQVLTRVCRLLSEQIGLLNKEVTDRFGKNPNQLPFVWHIQAGRPQVYYNVAVSIIADVRKGVYKNQEFLPTPATLAEKYGVSLISIRRTIALLNSVGMTETINGCGTRISLYRKPLESLDLSSPGTRKSLIFYLMGLQLVTINVRTVAQESFNAITPERIEEIIRLYEQETQSRNYLYTHGQILKTVFYSHKNSEIRAIFSPLIHIMSWGIPLSYLGDSDMDAKGEELDLLISLLKSGDKEGFARQLEMNSWNILIRKRQKLMDAGLTDAETIRIPALEILNLASDSIHFNSH</sequence>
<feature type="domain" description="HTH gntR-type" evidence="4">
    <location>
        <begin position="5"/>
        <end position="73"/>
    </location>
</feature>
<dbReference type="InterPro" id="IPR036388">
    <property type="entry name" value="WH-like_DNA-bd_sf"/>
</dbReference>
<dbReference type="Gene3D" id="1.10.10.10">
    <property type="entry name" value="Winged helix-like DNA-binding domain superfamily/Winged helix DNA-binding domain"/>
    <property type="match status" value="2"/>
</dbReference>
<dbReference type="PROSITE" id="PS50949">
    <property type="entry name" value="HTH_GNTR"/>
    <property type="match status" value="2"/>
</dbReference>
<keyword evidence="3" id="KW-0804">Transcription</keyword>
<dbReference type="PANTHER" id="PTHR44846:SF1">
    <property type="entry name" value="MANNOSYL-D-GLYCERATE TRANSPORT_METABOLISM SYSTEM REPRESSOR MNGR-RELATED"/>
    <property type="match status" value="1"/>
</dbReference>
<evidence type="ECO:0000256" key="1">
    <source>
        <dbReference type="ARBA" id="ARBA00023015"/>
    </source>
</evidence>
<dbReference type="InterPro" id="IPR036390">
    <property type="entry name" value="WH_DNA-bd_sf"/>
</dbReference>
<organism evidence="5">
    <name type="scientific">Eubacterium limosum</name>
    <dbReference type="NCBI Taxonomy" id="1736"/>
    <lineage>
        <taxon>Bacteria</taxon>
        <taxon>Bacillati</taxon>
        <taxon>Bacillota</taxon>
        <taxon>Clostridia</taxon>
        <taxon>Eubacteriales</taxon>
        <taxon>Eubacteriaceae</taxon>
        <taxon>Eubacterium</taxon>
    </lineage>
</organism>
<name>A0A6N3CB12_EUBLI</name>
<protein>
    <submittedName>
        <fullName evidence="5">DNA-binding transcriptional regulator FrlR</fullName>
    </submittedName>
</protein>
<dbReference type="InterPro" id="IPR050679">
    <property type="entry name" value="Bact_HTH_transcr_reg"/>
</dbReference>
<dbReference type="GO" id="GO:0003700">
    <property type="term" value="F:DNA-binding transcription factor activity"/>
    <property type="evidence" value="ECO:0007669"/>
    <property type="project" value="InterPro"/>
</dbReference>
<evidence type="ECO:0000256" key="2">
    <source>
        <dbReference type="ARBA" id="ARBA00023125"/>
    </source>
</evidence>
<keyword evidence="2 5" id="KW-0238">DNA-binding</keyword>
<dbReference type="GO" id="GO:0045892">
    <property type="term" value="P:negative regulation of DNA-templated transcription"/>
    <property type="evidence" value="ECO:0007669"/>
    <property type="project" value="TreeGrafter"/>
</dbReference>
<feature type="domain" description="HTH gntR-type" evidence="4">
    <location>
        <begin position="251"/>
        <end position="319"/>
    </location>
</feature>
<dbReference type="Pfam" id="PF00392">
    <property type="entry name" value="GntR"/>
    <property type="match status" value="2"/>
</dbReference>
<dbReference type="AlphaFoldDB" id="A0A6N3CB12"/>
<dbReference type="PANTHER" id="PTHR44846">
    <property type="entry name" value="MANNOSYL-D-GLYCERATE TRANSPORT/METABOLISM SYSTEM REPRESSOR MNGR-RELATED"/>
    <property type="match status" value="1"/>
</dbReference>
<proteinExistence type="predicted"/>
<accession>A0A6N3CB12</accession>
<dbReference type="EMBL" id="CACRTR010000008">
    <property type="protein sequence ID" value="VYU14060.1"/>
    <property type="molecule type" value="Genomic_DNA"/>
</dbReference>
<dbReference type="SUPFAM" id="SSF46785">
    <property type="entry name" value="Winged helix' DNA-binding domain"/>
    <property type="match status" value="2"/>
</dbReference>
<evidence type="ECO:0000256" key="3">
    <source>
        <dbReference type="ARBA" id="ARBA00023163"/>
    </source>
</evidence>